<evidence type="ECO:0000313" key="3">
    <source>
        <dbReference type="Proteomes" id="UP000005384"/>
    </source>
</evidence>
<organism evidence="2 3">
    <name type="scientific">Hungatella hathewayi WAL-18680</name>
    <dbReference type="NCBI Taxonomy" id="742737"/>
    <lineage>
        <taxon>Bacteria</taxon>
        <taxon>Bacillati</taxon>
        <taxon>Bacillota</taxon>
        <taxon>Clostridia</taxon>
        <taxon>Lachnospirales</taxon>
        <taxon>Lachnospiraceae</taxon>
        <taxon>Hungatella</taxon>
    </lineage>
</organism>
<keyword evidence="3" id="KW-1185">Reference proteome</keyword>
<dbReference type="GO" id="GO:0030435">
    <property type="term" value="P:sporulation resulting in formation of a cellular spore"/>
    <property type="evidence" value="ECO:0007669"/>
    <property type="project" value="InterPro"/>
</dbReference>
<dbReference type="InterPro" id="IPR013486">
    <property type="entry name" value="SpoIID/LytB"/>
</dbReference>
<dbReference type="Pfam" id="PF08486">
    <property type="entry name" value="SpoIID"/>
    <property type="match status" value="1"/>
</dbReference>
<dbReference type="PATRIC" id="fig|742737.3.peg.1669"/>
<reference evidence="2 3" key="1">
    <citation type="submission" date="2011-08" db="EMBL/GenBank/DDBJ databases">
        <title>The Genome Sequence of Clostridium hathewayi WAL-18680.</title>
        <authorList>
            <consortium name="The Broad Institute Genome Sequencing Platform"/>
            <person name="Earl A."/>
            <person name="Ward D."/>
            <person name="Feldgarden M."/>
            <person name="Gevers D."/>
            <person name="Finegold S.M."/>
            <person name="Summanen P.H."/>
            <person name="Molitoris D.R."/>
            <person name="Song M."/>
            <person name="Daigneault M."/>
            <person name="Allen-Vercoe E."/>
            <person name="Young S.K."/>
            <person name="Zeng Q."/>
            <person name="Gargeya S."/>
            <person name="Fitzgerald M."/>
            <person name="Haas B."/>
            <person name="Abouelleil A."/>
            <person name="Alvarado L."/>
            <person name="Arachchi H.M."/>
            <person name="Berlin A."/>
            <person name="Brown A."/>
            <person name="Chapman S.B."/>
            <person name="Chen Z."/>
            <person name="Dunbar C."/>
            <person name="Freedman E."/>
            <person name="Gearin G."/>
            <person name="Gellesch M."/>
            <person name="Goldberg J."/>
            <person name="Griggs A."/>
            <person name="Gujja S."/>
            <person name="Heiman D."/>
            <person name="Howarth C."/>
            <person name="Larson L."/>
            <person name="Lui A."/>
            <person name="MacDonald P.J.P."/>
            <person name="Montmayeur A."/>
            <person name="Murphy C."/>
            <person name="Neiman D."/>
            <person name="Pearson M."/>
            <person name="Priest M."/>
            <person name="Roberts A."/>
            <person name="Saif S."/>
            <person name="Shea T."/>
            <person name="Shenoy N."/>
            <person name="Sisk P."/>
            <person name="Stolte C."/>
            <person name="Sykes S."/>
            <person name="Wortman J."/>
            <person name="Nusbaum C."/>
            <person name="Birren B."/>
        </authorList>
    </citation>
    <scope>NUCLEOTIDE SEQUENCE [LARGE SCALE GENOMIC DNA]</scope>
    <source>
        <strain evidence="2 3">WAL-18680</strain>
    </source>
</reference>
<dbReference type="RefSeq" id="WP_006779631.1">
    <property type="nucleotide sequence ID" value="NZ_CP040506.1"/>
</dbReference>
<protein>
    <recommendedName>
        <fullName evidence="1">Sporulation stage II protein D amidase enhancer LytB N-terminal domain-containing protein</fullName>
    </recommendedName>
</protein>
<sequence length="305" mass="33907">MRRIWTGCLLALLIPYVVTLVWSGSIRGEQQKQMAVVSGKRIALDGERTGYVDAEEYLIGMVGRQMPPDYGAEALKAQAVVARTYIYKKMGDSDEIKESELGITYIEESGLEKLWGSEKFVEYYEAIGDAVKATAGVVMTYEDEEIDALYHRASAGMTRAGDEHHPYLEPVESRRDVEAENYLSVMNWPAETFVSKLKELGEDTELAVSQVPESIQMIEKDGAGYVGKIQIGNHIYTGEEVSKALGLASSCFTLEGYEGQIRAVCKGIGHGYGLSQYGAKMMGEEGYSWEDILNYYYKNINLISS</sequence>
<name>G5IDU1_9FIRM</name>
<dbReference type="EMBL" id="ADLN01000026">
    <property type="protein sequence ID" value="EHI60351.1"/>
    <property type="molecule type" value="Genomic_DNA"/>
</dbReference>
<comment type="caution">
    <text evidence="2">The sequence shown here is derived from an EMBL/GenBank/DDBJ whole genome shotgun (WGS) entry which is preliminary data.</text>
</comment>
<evidence type="ECO:0000259" key="1">
    <source>
        <dbReference type="Pfam" id="PF08486"/>
    </source>
</evidence>
<dbReference type="OrthoDB" id="9794671at2"/>
<dbReference type="AlphaFoldDB" id="G5IDU1"/>
<accession>G5IDU1</accession>
<gene>
    <name evidence="2" type="ORF">HMPREF9473_01648</name>
</gene>
<dbReference type="InterPro" id="IPR013693">
    <property type="entry name" value="SpoIID/LytB_N"/>
</dbReference>
<dbReference type="HOGENOM" id="CLU_021203_1_0_9"/>
<dbReference type="NCBIfam" id="TIGR02669">
    <property type="entry name" value="SpoIID_LytB"/>
    <property type="match status" value="1"/>
</dbReference>
<evidence type="ECO:0000313" key="2">
    <source>
        <dbReference type="EMBL" id="EHI60351.1"/>
    </source>
</evidence>
<proteinExistence type="predicted"/>
<feature type="domain" description="Sporulation stage II protein D amidase enhancer LytB N-terminal" evidence="1">
    <location>
        <begin position="51"/>
        <end position="141"/>
    </location>
</feature>
<dbReference type="Proteomes" id="UP000005384">
    <property type="component" value="Unassembled WGS sequence"/>
</dbReference>